<dbReference type="InterPro" id="IPR052523">
    <property type="entry name" value="Trichothecene_AcTrans"/>
</dbReference>
<accession>A0ABR0SRR1</accession>
<dbReference type="PROSITE" id="PS51186">
    <property type="entry name" value="GNAT"/>
    <property type="match status" value="1"/>
</dbReference>
<evidence type="ECO:0000256" key="1">
    <source>
        <dbReference type="SAM" id="MobiDB-lite"/>
    </source>
</evidence>
<feature type="region of interest" description="Disordered" evidence="1">
    <location>
        <begin position="218"/>
        <end position="237"/>
    </location>
</feature>
<dbReference type="PANTHER" id="PTHR42791:SF2">
    <property type="entry name" value="N-ACETYLTRANSFERASE DOMAIN-CONTAINING PROTEIN"/>
    <property type="match status" value="1"/>
</dbReference>
<dbReference type="InterPro" id="IPR000182">
    <property type="entry name" value="GNAT_dom"/>
</dbReference>
<dbReference type="EMBL" id="JAVFKD010000004">
    <property type="protein sequence ID" value="KAK5994855.1"/>
    <property type="molecule type" value="Genomic_DNA"/>
</dbReference>
<evidence type="ECO:0000313" key="4">
    <source>
        <dbReference type="Proteomes" id="UP001338125"/>
    </source>
</evidence>
<dbReference type="Proteomes" id="UP001338125">
    <property type="component" value="Unassembled WGS sequence"/>
</dbReference>
<sequence>MAILVREANKQDLPAIARIASTAFHPTNDIVSRNLFPSYFLPTGISAEYAAYWWRFLQKKTSLDDQHTLMTVAIDSCLDHQIVGFASWELPHGDEAHEATPVEPNIPEPPELDRNAFDEFISALDQDHKATFGERGIKDVWHLDHFGVDLRHQRKGVGKVLLEWGLRHAAKEGRDCYLTSTPAGKSLYTAAGFEVVRPVPVFGELFYSMILKHKDKREEKRKPRREDLDDRRVSLMV</sequence>
<gene>
    <name evidence="3" type="ORF">PT974_03241</name>
</gene>
<evidence type="ECO:0000259" key="2">
    <source>
        <dbReference type="PROSITE" id="PS51186"/>
    </source>
</evidence>
<dbReference type="SUPFAM" id="SSF55729">
    <property type="entry name" value="Acyl-CoA N-acyltransferases (Nat)"/>
    <property type="match status" value="1"/>
</dbReference>
<keyword evidence="4" id="KW-1185">Reference proteome</keyword>
<comment type="caution">
    <text evidence="3">The sequence shown here is derived from an EMBL/GenBank/DDBJ whole genome shotgun (WGS) entry which is preliminary data.</text>
</comment>
<dbReference type="Pfam" id="PF13673">
    <property type="entry name" value="Acetyltransf_10"/>
    <property type="match status" value="1"/>
</dbReference>
<feature type="domain" description="N-acetyltransferase" evidence="2">
    <location>
        <begin position="80"/>
        <end position="214"/>
    </location>
</feature>
<proteinExistence type="predicted"/>
<protein>
    <recommendedName>
        <fullName evidence="2">N-acetyltransferase domain-containing protein</fullName>
    </recommendedName>
</protein>
<evidence type="ECO:0000313" key="3">
    <source>
        <dbReference type="EMBL" id="KAK5994855.1"/>
    </source>
</evidence>
<organism evidence="3 4">
    <name type="scientific">Cladobotryum mycophilum</name>
    <dbReference type="NCBI Taxonomy" id="491253"/>
    <lineage>
        <taxon>Eukaryota</taxon>
        <taxon>Fungi</taxon>
        <taxon>Dikarya</taxon>
        <taxon>Ascomycota</taxon>
        <taxon>Pezizomycotina</taxon>
        <taxon>Sordariomycetes</taxon>
        <taxon>Hypocreomycetidae</taxon>
        <taxon>Hypocreales</taxon>
        <taxon>Hypocreaceae</taxon>
        <taxon>Cladobotryum</taxon>
    </lineage>
</organism>
<name>A0ABR0SRR1_9HYPO</name>
<dbReference type="PANTHER" id="PTHR42791">
    <property type="entry name" value="GNAT FAMILY ACETYLTRANSFERASE"/>
    <property type="match status" value="1"/>
</dbReference>
<dbReference type="CDD" id="cd04301">
    <property type="entry name" value="NAT_SF"/>
    <property type="match status" value="1"/>
</dbReference>
<dbReference type="InterPro" id="IPR016181">
    <property type="entry name" value="Acyl_CoA_acyltransferase"/>
</dbReference>
<dbReference type="Gene3D" id="3.40.630.30">
    <property type="match status" value="1"/>
</dbReference>
<reference evidence="3 4" key="1">
    <citation type="submission" date="2024-01" db="EMBL/GenBank/DDBJ databases">
        <title>Complete genome of Cladobotryum mycophilum ATHUM6906.</title>
        <authorList>
            <person name="Christinaki A.C."/>
            <person name="Myridakis A.I."/>
            <person name="Kouvelis V.N."/>
        </authorList>
    </citation>
    <scope>NUCLEOTIDE SEQUENCE [LARGE SCALE GENOMIC DNA]</scope>
    <source>
        <strain evidence="3 4">ATHUM6906</strain>
    </source>
</reference>